<gene>
    <name evidence="10" type="ORF">B9L19_11265</name>
</gene>
<dbReference type="GO" id="GO:0006826">
    <property type="term" value="P:iron ion transport"/>
    <property type="evidence" value="ECO:0007669"/>
    <property type="project" value="UniProtKB-KW"/>
</dbReference>
<evidence type="ECO:0000256" key="5">
    <source>
        <dbReference type="ARBA" id="ARBA00022741"/>
    </source>
</evidence>
<evidence type="ECO:0000256" key="6">
    <source>
        <dbReference type="ARBA" id="ARBA00022840"/>
    </source>
</evidence>
<keyword evidence="9" id="KW-0472">Membrane</keyword>
<dbReference type="SUPFAM" id="SSF52540">
    <property type="entry name" value="P-loop containing nucleoside triphosphate hydrolases"/>
    <property type="match status" value="1"/>
</dbReference>
<evidence type="ECO:0000256" key="2">
    <source>
        <dbReference type="ARBA" id="ARBA00022448"/>
    </source>
</evidence>
<keyword evidence="2" id="KW-0813">Transport</keyword>
<evidence type="ECO:0000313" key="11">
    <source>
        <dbReference type="Proteomes" id="UP000198378"/>
    </source>
</evidence>
<dbReference type="EMBL" id="NEWK01000002">
    <property type="protein sequence ID" value="OXB86133.1"/>
    <property type="molecule type" value="Genomic_DNA"/>
</dbReference>
<dbReference type="CDD" id="cd03214">
    <property type="entry name" value="ABC_Iron-Siderophores_B12_Hemin"/>
    <property type="match status" value="1"/>
</dbReference>
<name>A0A226Q1G1_9BACL</name>
<dbReference type="InterPro" id="IPR003439">
    <property type="entry name" value="ABC_transporter-like_ATP-bd"/>
</dbReference>
<dbReference type="Gene3D" id="3.40.50.300">
    <property type="entry name" value="P-loop containing nucleotide triphosphate hydrolases"/>
    <property type="match status" value="1"/>
</dbReference>
<dbReference type="RefSeq" id="WP_047753261.1">
    <property type="nucleotide sequence ID" value="NZ_CP018058.1"/>
</dbReference>
<dbReference type="PANTHER" id="PTHR42771">
    <property type="entry name" value="IRON(3+)-HYDROXAMATE IMPORT ATP-BINDING PROTEIN FHUC"/>
    <property type="match status" value="1"/>
</dbReference>
<evidence type="ECO:0000256" key="4">
    <source>
        <dbReference type="ARBA" id="ARBA00022496"/>
    </source>
</evidence>
<dbReference type="InterPro" id="IPR003593">
    <property type="entry name" value="AAA+_ATPase"/>
</dbReference>
<protein>
    <submittedName>
        <fullName evidence="10">Iron ABC transporter ATP-binding protein</fullName>
    </submittedName>
</protein>
<evidence type="ECO:0000256" key="9">
    <source>
        <dbReference type="ARBA" id="ARBA00023136"/>
    </source>
</evidence>
<dbReference type="FunFam" id="3.40.50.300:FF:000134">
    <property type="entry name" value="Iron-enterobactin ABC transporter ATP-binding protein"/>
    <property type="match status" value="1"/>
</dbReference>
<dbReference type="KEGG" id="gtm:GT3921_12245"/>
<keyword evidence="6 10" id="KW-0067">ATP-binding</keyword>
<reference evidence="10 11" key="1">
    <citation type="submission" date="2017-05" db="EMBL/GenBank/DDBJ databases">
        <title>The genome sequence of Geobacillus thermocatenulatus DSM 730.</title>
        <authorList>
            <person name="Ramaloko W.T."/>
            <person name="Koen N."/>
            <person name="Polliack S."/>
            <person name="Aliyu H."/>
            <person name="Lebre P."/>
            <person name="Mohr T."/>
            <person name="Oswald F."/>
            <person name="Zwick M."/>
            <person name="Neumann A."/>
            <person name="Syldatk C."/>
            <person name="Cowan D."/>
            <person name="De Maayer P."/>
        </authorList>
    </citation>
    <scope>NUCLEOTIDE SEQUENCE [LARGE SCALE GENOMIC DNA]</scope>
    <source>
        <strain evidence="10 11">BGSC 93A1</strain>
    </source>
</reference>
<evidence type="ECO:0000256" key="8">
    <source>
        <dbReference type="ARBA" id="ARBA00023065"/>
    </source>
</evidence>
<dbReference type="GO" id="GO:0005524">
    <property type="term" value="F:ATP binding"/>
    <property type="evidence" value="ECO:0007669"/>
    <property type="project" value="UniProtKB-KW"/>
</dbReference>
<keyword evidence="3" id="KW-1003">Cell membrane</keyword>
<dbReference type="PROSITE" id="PS50893">
    <property type="entry name" value="ABC_TRANSPORTER_2"/>
    <property type="match status" value="1"/>
</dbReference>
<evidence type="ECO:0000313" key="10">
    <source>
        <dbReference type="EMBL" id="OXB86133.1"/>
    </source>
</evidence>
<dbReference type="AlphaFoldDB" id="A0A226Q1G1"/>
<dbReference type="Pfam" id="PF00005">
    <property type="entry name" value="ABC_tran"/>
    <property type="match status" value="1"/>
</dbReference>
<dbReference type="PANTHER" id="PTHR42771:SF3">
    <property type="entry name" value="PETROBACTIN IMPORT ATP-BINDING PROTEIN YCLP"/>
    <property type="match status" value="1"/>
</dbReference>
<evidence type="ECO:0000256" key="7">
    <source>
        <dbReference type="ARBA" id="ARBA00023004"/>
    </source>
</evidence>
<keyword evidence="11" id="KW-1185">Reference proteome</keyword>
<keyword evidence="5" id="KW-0547">Nucleotide-binding</keyword>
<evidence type="ECO:0000256" key="3">
    <source>
        <dbReference type="ARBA" id="ARBA00022475"/>
    </source>
</evidence>
<keyword evidence="7" id="KW-0408">Iron</keyword>
<proteinExistence type="predicted"/>
<dbReference type="GO" id="GO:0005886">
    <property type="term" value="C:plasma membrane"/>
    <property type="evidence" value="ECO:0007669"/>
    <property type="project" value="UniProtKB-SubCell"/>
</dbReference>
<dbReference type="Proteomes" id="UP000198378">
    <property type="component" value="Unassembled WGS sequence"/>
</dbReference>
<dbReference type="SMART" id="SM00382">
    <property type="entry name" value="AAA"/>
    <property type="match status" value="1"/>
</dbReference>
<dbReference type="InterPro" id="IPR051535">
    <property type="entry name" value="Siderophore_ABC-ATPase"/>
</dbReference>
<organism evidence="10 11">
    <name type="scientific">Geobacillus thermocatenulatus</name>
    <dbReference type="NCBI Taxonomy" id="33938"/>
    <lineage>
        <taxon>Bacteria</taxon>
        <taxon>Bacillati</taxon>
        <taxon>Bacillota</taxon>
        <taxon>Bacilli</taxon>
        <taxon>Bacillales</taxon>
        <taxon>Anoxybacillaceae</taxon>
        <taxon>Geobacillus</taxon>
        <taxon>Geobacillus thermoleovorans group</taxon>
    </lineage>
</organism>
<comment type="subcellular location">
    <subcellularLocation>
        <location evidence="1">Cell membrane</location>
        <topology evidence="1">Peripheral membrane protein</topology>
    </subcellularLocation>
</comment>
<sequence>MVEVKQVLKRYGGKTVIDRVSLSVPRCKLTSLIGPNGAGKSTLLSMMSRLIPKDGGEIWIEGKEIARYRTEELAKKISILKQSNHIAARLTVNELVSFGRFPYSRGRLTRQDRDYVREAIRYMELEPLQDRYMDELSGGQRQRAYIAMVLAQDTDYIFLDEPLNNLDMKHAVQMMKVLRKLVDELGKTIVMVMHDINFASCYSDYMVALKDGEVVCEGDVSSIMRDEVLRGIYDLDVRVQTIENQRICVYF</sequence>
<keyword evidence="8" id="KW-0406">Ion transport</keyword>
<evidence type="ECO:0000256" key="1">
    <source>
        <dbReference type="ARBA" id="ARBA00004202"/>
    </source>
</evidence>
<comment type="caution">
    <text evidence="10">The sequence shown here is derived from an EMBL/GenBank/DDBJ whole genome shotgun (WGS) entry which is preliminary data.</text>
</comment>
<keyword evidence="4" id="KW-0410">Iron transport</keyword>
<dbReference type="InterPro" id="IPR027417">
    <property type="entry name" value="P-loop_NTPase"/>
</dbReference>
<dbReference type="GO" id="GO:0016887">
    <property type="term" value="F:ATP hydrolysis activity"/>
    <property type="evidence" value="ECO:0007669"/>
    <property type="project" value="InterPro"/>
</dbReference>
<accession>A0A226Q1G1</accession>